<dbReference type="OrthoDB" id="431557at2759"/>
<dbReference type="InterPro" id="IPR000426">
    <property type="entry name" value="Proteasome_asu_N"/>
</dbReference>
<feature type="compositionally biased region" description="Gly residues" evidence="6">
    <location>
        <begin position="283"/>
        <end position="292"/>
    </location>
</feature>
<comment type="subcellular location">
    <subcellularLocation>
        <location evidence="5">Cytoplasm</location>
    </subcellularLocation>
    <subcellularLocation>
        <location evidence="5">Nucleus</location>
    </subcellularLocation>
</comment>
<dbReference type="Pfam" id="PF10584">
    <property type="entry name" value="Proteasome_A_N"/>
    <property type="match status" value="1"/>
</dbReference>
<feature type="domain" description="Proteasome alpha-type subunits" evidence="7">
    <location>
        <begin position="6"/>
        <end position="28"/>
    </location>
</feature>
<comment type="caution">
    <text evidence="8">The sequence shown here is derived from an EMBL/GenBank/DDBJ whole genome shotgun (WGS) entry which is preliminary data.</text>
</comment>
<dbReference type="Proteomes" id="UP000311382">
    <property type="component" value="Unassembled WGS sequence"/>
</dbReference>
<dbReference type="EMBL" id="SOZI01000178">
    <property type="protein sequence ID" value="TNY17753.1"/>
    <property type="molecule type" value="Genomic_DNA"/>
</dbReference>
<comment type="similarity">
    <text evidence="4 5">Belongs to the peptidase T1A family.</text>
</comment>
<feature type="compositionally biased region" description="Low complexity" evidence="6">
    <location>
        <begin position="253"/>
        <end position="282"/>
    </location>
</feature>
<dbReference type="InterPro" id="IPR029055">
    <property type="entry name" value="Ntn_hydrolases_N"/>
</dbReference>
<dbReference type="Pfam" id="PF00227">
    <property type="entry name" value="Proteasome"/>
    <property type="match status" value="1"/>
</dbReference>
<accession>A0A5C5FLL3</accession>
<dbReference type="PROSITE" id="PS00388">
    <property type="entry name" value="PROTEASOME_ALPHA_1"/>
    <property type="match status" value="1"/>
</dbReference>
<evidence type="ECO:0000256" key="1">
    <source>
        <dbReference type="ARBA" id="ARBA00022490"/>
    </source>
</evidence>
<dbReference type="STRING" id="5288.A0A5C5FLL3"/>
<evidence type="ECO:0000259" key="7">
    <source>
        <dbReference type="PROSITE" id="PS00388"/>
    </source>
</evidence>
<proteinExistence type="inferred from homology"/>
<evidence type="ECO:0000256" key="3">
    <source>
        <dbReference type="ARBA" id="ARBA00023242"/>
    </source>
</evidence>
<keyword evidence="2 4" id="KW-0647">Proteasome</keyword>
<gene>
    <name evidence="8" type="ORF">DMC30DRAFT_92487</name>
</gene>
<sequence>MHRNSYDNDNSTFSPQGRLHQVEYALEAVKQGSACVGLRSDTHVLLLGLKRSTGELASYQKKLIRIDDHLGIAIAGLTSDARVLSNFMRTQAMSSRMLYNRPLPVNRIVNAIADKAQINTQHYGRRPYGVGLLVAGVDDLGPHLYEFSPSGVCLEYFAQSIGARSQSAKTYLEANFASFASASLDQLIGHGLEALRDTLQQDKELSVQNTSVGIVGPGDDGEARWRVLEGDALEPYLARLSPRDADAGAAPQAETTGVAGEAAGAVPPPTGDDAPAAPAPETGAGGDGMQTD</sequence>
<evidence type="ECO:0000256" key="5">
    <source>
        <dbReference type="RuleBase" id="RU000551"/>
    </source>
</evidence>
<dbReference type="PANTHER" id="PTHR11599">
    <property type="entry name" value="PROTEASOME SUBUNIT ALPHA/BETA"/>
    <property type="match status" value="1"/>
</dbReference>
<evidence type="ECO:0000256" key="2">
    <source>
        <dbReference type="ARBA" id="ARBA00022942"/>
    </source>
</evidence>
<dbReference type="Gene3D" id="3.60.20.10">
    <property type="entry name" value="Glutamine Phosphoribosylpyrophosphate, subunit 1, domain 1"/>
    <property type="match status" value="1"/>
</dbReference>
<dbReference type="GO" id="GO:0005737">
    <property type="term" value="C:cytoplasm"/>
    <property type="evidence" value="ECO:0007669"/>
    <property type="project" value="UniProtKB-SubCell"/>
</dbReference>
<evidence type="ECO:0000256" key="4">
    <source>
        <dbReference type="PROSITE-ProRule" id="PRU00808"/>
    </source>
</evidence>
<dbReference type="GO" id="GO:0005634">
    <property type="term" value="C:nucleus"/>
    <property type="evidence" value="ECO:0007669"/>
    <property type="project" value="UniProtKB-SubCell"/>
</dbReference>
<dbReference type="CDD" id="cd03749">
    <property type="entry name" value="proteasome_alpha_type_1"/>
    <property type="match status" value="1"/>
</dbReference>
<keyword evidence="3 5" id="KW-0539">Nucleus</keyword>
<dbReference type="SUPFAM" id="SSF56235">
    <property type="entry name" value="N-terminal nucleophile aminohydrolases (Ntn hydrolases)"/>
    <property type="match status" value="1"/>
</dbReference>
<dbReference type="InterPro" id="IPR023332">
    <property type="entry name" value="Proteasome_alpha-type"/>
</dbReference>
<organism evidence="8 9">
    <name type="scientific">Rhodotorula diobovata</name>
    <dbReference type="NCBI Taxonomy" id="5288"/>
    <lineage>
        <taxon>Eukaryota</taxon>
        <taxon>Fungi</taxon>
        <taxon>Dikarya</taxon>
        <taxon>Basidiomycota</taxon>
        <taxon>Pucciniomycotina</taxon>
        <taxon>Microbotryomycetes</taxon>
        <taxon>Sporidiobolales</taxon>
        <taxon>Sporidiobolaceae</taxon>
        <taxon>Rhodotorula</taxon>
    </lineage>
</organism>
<feature type="region of interest" description="Disordered" evidence="6">
    <location>
        <begin position="244"/>
        <end position="292"/>
    </location>
</feature>
<evidence type="ECO:0000313" key="8">
    <source>
        <dbReference type="EMBL" id="TNY17753.1"/>
    </source>
</evidence>
<dbReference type="InterPro" id="IPR050115">
    <property type="entry name" value="Proteasome_alpha"/>
</dbReference>
<dbReference type="PROSITE" id="PS51475">
    <property type="entry name" value="PROTEASOME_ALPHA_2"/>
    <property type="match status" value="1"/>
</dbReference>
<dbReference type="FunFam" id="3.60.20.10:FF:000016">
    <property type="entry name" value="Proteasome subunit alpha type-6"/>
    <property type="match status" value="1"/>
</dbReference>
<comment type="subunit">
    <text evidence="5">The 26S proteasome consists of a 20S proteasome core and two 19S regulatory subunits.</text>
</comment>
<dbReference type="InterPro" id="IPR035144">
    <property type="entry name" value="Proteasome_alpha1"/>
</dbReference>
<evidence type="ECO:0000256" key="6">
    <source>
        <dbReference type="SAM" id="MobiDB-lite"/>
    </source>
</evidence>
<dbReference type="SMART" id="SM00948">
    <property type="entry name" value="Proteasome_A_N"/>
    <property type="match status" value="1"/>
</dbReference>
<keyword evidence="9" id="KW-1185">Reference proteome</keyword>
<keyword evidence="1 5" id="KW-0963">Cytoplasm</keyword>
<dbReference type="GO" id="GO:0019773">
    <property type="term" value="C:proteasome core complex, alpha-subunit complex"/>
    <property type="evidence" value="ECO:0007669"/>
    <property type="project" value="UniProtKB-UniRule"/>
</dbReference>
<dbReference type="AlphaFoldDB" id="A0A5C5FLL3"/>
<dbReference type="GO" id="GO:0006511">
    <property type="term" value="P:ubiquitin-dependent protein catabolic process"/>
    <property type="evidence" value="ECO:0007669"/>
    <property type="project" value="InterPro"/>
</dbReference>
<name>A0A5C5FLL3_9BASI</name>
<evidence type="ECO:0000313" key="9">
    <source>
        <dbReference type="Proteomes" id="UP000311382"/>
    </source>
</evidence>
<protein>
    <recommendedName>
        <fullName evidence="5">Proteasome subunit alpha type</fullName>
    </recommendedName>
</protein>
<reference evidence="8 9" key="1">
    <citation type="submission" date="2019-03" db="EMBL/GenBank/DDBJ databases">
        <title>Rhodosporidium diobovatum UCD-FST 08-225 genome sequencing, assembly, and annotation.</title>
        <authorList>
            <person name="Fakankun I.U."/>
            <person name="Fristensky B."/>
            <person name="Levin D.B."/>
        </authorList>
    </citation>
    <scope>NUCLEOTIDE SEQUENCE [LARGE SCALE GENOMIC DNA]</scope>
    <source>
        <strain evidence="8 9">UCD-FST 08-225</strain>
    </source>
</reference>
<dbReference type="InterPro" id="IPR001353">
    <property type="entry name" value="Proteasome_sua/b"/>
</dbReference>